<proteinExistence type="predicted"/>
<evidence type="ECO:0000313" key="2">
    <source>
        <dbReference type="Proteomes" id="UP000652761"/>
    </source>
</evidence>
<dbReference type="EMBL" id="NMUH01002964">
    <property type="protein sequence ID" value="MQM03036.1"/>
    <property type="molecule type" value="Genomic_DNA"/>
</dbReference>
<dbReference type="Proteomes" id="UP000652761">
    <property type="component" value="Unassembled WGS sequence"/>
</dbReference>
<gene>
    <name evidence="1" type="ORF">Taro_035810</name>
</gene>
<protein>
    <submittedName>
        <fullName evidence="1">Uncharacterized protein</fullName>
    </submittedName>
</protein>
<organism evidence="1 2">
    <name type="scientific">Colocasia esculenta</name>
    <name type="common">Wild taro</name>
    <name type="synonym">Arum esculentum</name>
    <dbReference type="NCBI Taxonomy" id="4460"/>
    <lineage>
        <taxon>Eukaryota</taxon>
        <taxon>Viridiplantae</taxon>
        <taxon>Streptophyta</taxon>
        <taxon>Embryophyta</taxon>
        <taxon>Tracheophyta</taxon>
        <taxon>Spermatophyta</taxon>
        <taxon>Magnoliopsida</taxon>
        <taxon>Liliopsida</taxon>
        <taxon>Araceae</taxon>
        <taxon>Aroideae</taxon>
        <taxon>Colocasieae</taxon>
        <taxon>Colocasia</taxon>
    </lineage>
</organism>
<evidence type="ECO:0000313" key="1">
    <source>
        <dbReference type="EMBL" id="MQM03036.1"/>
    </source>
</evidence>
<comment type="caution">
    <text evidence="1">The sequence shown here is derived from an EMBL/GenBank/DDBJ whole genome shotgun (WGS) entry which is preliminary data.</text>
</comment>
<accession>A0A843W4X1</accession>
<reference evidence="1" key="1">
    <citation type="submission" date="2017-07" db="EMBL/GenBank/DDBJ databases">
        <title>Taro Niue Genome Assembly and Annotation.</title>
        <authorList>
            <person name="Atibalentja N."/>
            <person name="Keating K."/>
            <person name="Fields C.J."/>
        </authorList>
    </citation>
    <scope>NUCLEOTIDE SEQUENCE</scope>
    <source>
        <strain evidence="1">Niue_2</strain>
        <tissue evidence="1">Leaf</tissue>
    </source>
</reference>
<dbReference type="AlphaFoldDB" id="A0A843W4X1"/>
<name>A0A843W4X1_COLES</name>
<sequence length="80" mass="8360">MFGLVCLCVVVRCARDAELSRFFPESPFVASGGGSSQECFVFISGHRFVAPVVQCVPFGWAAFWSGSPITALGTLGGGSP</sequence>
<keyword evidence="2" id="KW-1185">Reference proteome</keyword>